<evidence type="ECO:0000256" key="5">
    <source>
        <dbReference type="ARBA" id="ARBA00022842"/>
    </source>
</evidence>
<dbReference type="Gene3D" id="3.30.70.2650">
    <property type="match status" value="1"/>
</dbReference>
<sequence length="164" mass="19357">MLSQKLSIESKILKFLFEPKYKYKGMSVSILGLPAIFPYKKQSINNALYRLNKSGYISKKNSIILLSQNGRKYVENKKVRLVTFDSPFQKAAPKNLLVMFDIPETKKAEREWFRYHLKEFNYEMIQRSVWVGPSPLPKDFLDYINEIKLKECIKTFKLAKSYNI</sequence>
<dbReference type="STRING" id="1805280.AUJ22_00355"/>
<name>A0A1J4UYQ5_9BACT</name>
<evidence type="ECO:0000259" key="7">
    <source>
        <dbReference type="Pfam" id="PF20803"/>
    </source>
</evidence>
<evidence type="ECO:0000256" key="4">
    <source>
        <dbReference type="ARBA" id="ARBA00022801"/>
    </source>
</evidence>
<comment type="caution">
    <text evidence="8">The sequence shown here is derived from an EMBL/GenBank/DDBJ whole genome shotgun (WGS) entry which is preliminary data.</text>
</comment>
<accession>A0A1J4UYQ5</accession>
<evidence type="ECO:0000256" key="6">
    <source>
        <dbReference type="ARBA" id="ARBA00023118"/>
    </source>
</evidence>
<keyword evidence="6" id="KW-0051">Antiviral defense</keyword>
<keyword evidence="2" id="KW-0479">Metal-binding</keyword>
<reference evidence="8 9" key="1">
    <citation type="journal article" date="2016" name="Environ. Microbiol.">
        <title>Genomic resolution of a cold subsurface aquifer community provides metabolic insights for novel microbes adapted to high CO concentrations.</title>
        <authorList>
            <person name="Probst A.J."/>
            <person name="Castelle C.J."/>
            <person name="Singh A."/>
            <person name="Brown C.T."/>
            <person name="Anantharaman K."/>
            <person name="Sharon I."/>
            <person name="Hug L.A."/>
            <person name="Burstein D."/>
            <person name="Emerson J.B."/>
            <person name="Thomas B.C."/>
            <person name="Banfield J.F."/>
        </authorList>
    </citation>
    <scope>NUCLEOTIDE SEQUENCE [LARGE SCALE GENOMIC DNA]</scope>
    <source>
        <strain evidence="8">CG1_02_31_12</strain>
    </source>
</reference>
<proteinExistence type="predicted"/>
<dbReference type="GO" id="GO:0004521">
    <property type="term" value="F:RNA endonuclease activity"/>
    <property type="evidence" value="ECO:0007669"/>
    <property type="project" value="InterPro"/>
</dbReference>
<dbReference type="Pfam" id="PF20803">
    <property type="entry name" value="PaaX_M"/>
    <property type="match status" value="1"/>
</dbReference>
<protein>
    <submittedName>
        <fullName evidence="8">CRISPR-associated endonuclease Cas2</fullName>
    </submittedName>
</protein>
<dbReference type="Proteomes" id="UP000185769">
    <property type="component" value="Unassembled WGS sequence"/>
</dbReference>
<keyword evidence="4" id="KW-0378">Hydrolase</keyword>
<dbReference type="InterPro" id="IPR048846">
    <property type="entry name" value="PaaX-like_central"/>
</dbReference>
<evidence type="ECO:0000256" key="3">
    <source>
        <dbReference type="ARBA" id="ARBA00022759"/>
    </source>
</evidence>
<keyword evidence="1" id="KW-0540">Nuclease</keyword>
<keyword evidence="5" id="KW-0460">Magnesium</keyword>
<keyword evidence="3 8" id="KW-0255">Endonuclease</keyword>
<evidence type="ECO:0000313" key="8">
    <source>
        <dbReference type="EMBL" id="OIO30028.1"/>
    </source>
</evidence>
<dbReference type="AlphaFoldDB" id="A0A1J4UYQ5"/>
<dbReference type="GO" id="GO:0043571">
    <property type="term" value="P:maintenance of CRISPR repeat elements"/>
    <property type="evidence" value="ECO:0007669"/>
    <property type="project" value="InterPro"/>
</dbReference>
<dbReference type="InterPro" id="IPR021127">
    <property type="entry name" value="CRISPR_associated_Cas2"/>
</dbReference>
<feature type="domain" description="Transcriptional repressor PaaX-like central Cas2-like" evidence="7">
    <location>
        <begin position="97"/>
        <end position="157"/>
    </location>
</feature>
<organism evidence="8 9">
    <name type="scientific">Candidatus Nomurabacteria bacterium CG1_02_31_12</name>
    <dbReference type="NCBI Taxonomy" id="1805280"/>
    <lineage>
        <taxon>Bacteria</taxon>
        <taxon>Candidatus Nomuraibacteriota</taxon>
    </lineage>
</organism>
<gene>
    <name evidence="8" type="ORF">AUJ22_00355</name>
</gene>
<evidence type="ECO:0000256" key="1">
    <source>
        <dbReference type="ARBA" id="ARBA00022722"/>
    </source>
</evidence>
<evidence type="ECO:0000313" key="9">
    <source>
        <dbReference type="Proteomes" id="UP000185769"/>
    </source>
</evidence>
<evidence type="ECO:0000256" key="2">
    <source>
        <dbReference type="ARBA" id="ARBA00022723"/>
    </source>
</evidence>
<dbReference type="NCBIfam" id="TIGR01573">
    <property type="entry name" value="cas2"/>
    <property type="match status" value="1"/>
</dbReference>
<dbReference type="EMBL" id="MNVM01000005">
    <property type="protein sequence ID" value="OIO30028.1"/>
    <property type="molecule type" value="Genomic_DNA"/>
</dbReference>